<gene>
    <name evidence="3" type="ORF">N5I14_13245</name>
</gene>
<accession>A0AA42RVY1</accession>
<dbReference type="NCBIfam" id="TIGR03696">
    <property type="entry name" value="Rhs_assc_core"/>
    <property type="match status" value="1"/>
</dbReference>
<evidence type="ECO:0000256" key="2">
    <source>
        <dbReference type="SAM" id="Phobius"/>
    </source>
</evidence>
<keyword evidence="2" id="KW-1133">Transmembrane helix</keyword>
<evidence type="ECO:0000256" key="1">
    <source>
        <dbReference type="SAM" id="Coils"/>
    </source>
</evidence>
<name>A0AA42RVY1_9PSED</name>
<dbReference type="InterPro" id="IPR022385">
    <property type="entry name" value="Rhs_assc_core"/>
</dbReference>
<comment type="caution">
    <text evidence="3">The sequence shown here is derived from an EMBL/GenBank/DDBJ whole genome shotgun (WGS) entry which is preliminary data.</text>
</comment>
<reference evidence="3" key="1">
    <citation type="submission" date="2022-09" db="EMBL/GenBank/DDBJ databases">
        <title>Intensive care unit water sources are persistently colonized with multi-drug resistant bacteria and are the site of extensive horizontal gene transfer of antibiotic resistance genes.</title>
        <authorList>
            <person name="Diorio-Toth L."/>
        </authorList>
    </citation>
    <scope>NUCLEOTIDE SEQUENCE</scope>
    <source>
        <strain evidence="3">GD03782</strain>
    </source>
</reference>
<sequence length="1889" mass="209000">MSTGKMPIATEKTAFEYNALGQVARICSEESDTYNCYYPIPADAAAQSIAEESNAADDVNTFVPALDDLLNAFTMADNSPLTDALKLCCPVMPDERQPPILGLLQLNRAPNGDTLLAKMTLFGYHLATLDAKGLLTPDTVLTLENIAVETSVSPWTVSQAEGIDGLRISLQQSTRSADRSSSTQTVTTWFKDNTTRLTHTLNETFDYDPVSHTHLLRTTTTPIEEGHELEPVLSQQVRSALSGSLLCQSRQDDQGRPVSEIHHLYDVRGRNSGSYILSYDTKTFRKGADRDTKGLGIQRRETGNGTWVTATGPDGRCGRTLYDGLQRPVRHELQRYPGADHGRHNYCLIHEAKYDASGKIVEQSLYDYLPGGLRRRQRNQQLPARLNDWFWKGETSNTSLDAAGNKTQITEQTLGSMNSGLRCTVRQTLTSLPDGTCERHQQRWTGHETDLDNQSIERKNKFDTLGRVVEVEEKAAHSADAESQTSRVWRMEYDALNRKTKQRCPGDMTIEYSYEGYATSPVKLTVRQGQEVRVLGSRTLKGNGLNGEQVLTMTRGDAAKEGALAYAYQDRNIALPDQSKITSELNANGEDIDYFVEHPGSNGVKPKKTLLISFKRAPLARAIRKERHAVGEHQGHNIELASAAALLGTYSVQQQARGTRHRHTAQGSLRGEVEQVRHANGAYSRIWRDANGRVRRVRRDVMEYLYEYTAAGEVQQLRVKGASADQDLEMNSTYDALGHETSREYRLAGKPVVRHERNWSAAGQLLSKRLYRDGATSPVSHQTYTYDALRGWLLSWSIKAQEGEQALDSSGHALTGQTYQYDMLANLTQCRSERADGTVEIRDYTYHATYATRRESVKVTLLDNAGKQTSQLTVKLSYDTNGNLSVNERGQHLSYTPTGRLASVSDDSGLLTSYEFDADDRLIGQWNNVRKERHLLAYSGDRLCMEILQNEKGEIIKRRVLDEEAGLVVQVFETSDDGTLSKTLFNLIDPQDGGADQYHFAETGQWVRASVAFTPWGEAQTLQANKLEGCGFNGQRIDPITGCYHLGNGYRSYDPLEKCFRQPDDWSPFGLGGLNDRAYCSGDPVNWHDPSGHFMINRQGAASHLASLDEMIRDTAPPVHPKAAWWEWLLLGVFVVVGVAAALMTGGAMAVFILGLLVVGTALDIASLAIRHTNPRLSAKLGYAALAVGFVDIAFSGLKAIFRGLSWVGRQVGRVTAMAAMKAGVFSKALRRAGRAIRHFDNLADIGSSASKARAARATNKLGQTFDIGSESKYLDSLVDDPLGITTWGGGRQMGFTPLNANSLSAGGVYAIVDHAHLGNTIVSNVVEIEDMKKLAESFVKTSKKLGKFPELDTTATAMEKQASAMQKTAKRVEKEHLNLKLLKQQHQQALDKVVTLKGAHEELIGLRTQHNEFFLPNSTTRHFGRTRGIGSLADDMEMMSIARPSAHADFHDELIKAIDDIDQELITATEVRNASKYLESLPAIDLDNVPYKVIDPLTGESSTEAALLDRYFRTTLTQKAAIHLQNLKTESLHTLAKITGDEEGLKKFLAIAEKQAAPEERRRAFQMMHRELVNSCAAKHAAAVDHLETVNKKLSAQASAVHDLFDKQADAHRLYCDTARQWKAKALASDAKGANSALLNQLPSSLPPMTTPSLRLRVFGHLENLGVDEVARSRFGLRVETAVQLSPKQMEAKQLLKHGEEIKIKGTVEYWNPETLNEKLIDFGLDPKYFDEIDLIMCNSATGGQSSFAQKFNQITDMPVRGYEGNVTSTGFIEAASSWNMVPDSRNPGVLLGELTEHMGHSNNAGYLASVESYYEGALSTQKGTVDFLEAGRIAGREASNIYLDVLKTNNRYNNYIARRFSSRRPAPVALVVSPDRASGIPPREAWI</sequence>
<protein>
    <recommendedName>
        <fullName evidence="5">RHS repeat-associated core domain-containing protein</fullName>
    </recommendedName>
</protein>
<organism evidence="3 4">
    <name type="scientific">Pseudomonas mosselii</name>
    <dbReference type="NCBI Taxonomy" id="78327"/>
    <lineage>
        <taxon>Bacteria</taxon>
        <taxon>Pseudomonadati</taxon>
        <taxon>Pseudomonadota</taxon>
        <taxon>Gammaproteobacteria</taxon>
        <taxon>Pseudomonadales</taxon>
        <taxon>Pseudomonadaceae</taxon>
        <taxon>Pseudomonas</taxon>
    </lineage>
</organism>
<keyword evidence="2" id="KW-0812">Transmembrane</keyword>
<feature type="coiled-coil region" evidence="1">
    <location>
        <begin position="1356"/>
        <end position="1393"/>
    </location>
</feature>
<dbReference type="InterPro" id="IPR050708">
    <property type="entry name" value="T6SS_VgrG/RHS"/>
</dbReference>
<proteinExistence type="predicted"/>
<dbReference type="Proteomes" id="UP001160882">
    <property type="component" value="Unassembled WGS sequence"/>
</dbReference>
<dbReference type="Gene3D" id="2.180.10.10">
    <property type="entry name" value="RHS repeat-associated core"/>
    <property type="match status" value="1"/>
</dbReference>
<keyword evidence="2" id="KW-0472">Membrane</keyword>
<evidence type="ECO:0000313" key="4">
    <source>
        <dbReference type="Proteomes" id="UP001160882"/>
    </source>
</evidence>
<dbReference type="RefSeq" id="WP_280082140.1">
    <property type="nucleotide sequence ID" value="NZ_JAOCGG010000024.1"/>
</dbReference>
<evidence type="ECO:0000313" key="3">
    <source>
        <dbReference type="EMBL" id="MDH1631209.1"/>
    </source>
</evidence>
<evidence type="ECO:0008006" key="5">
    <source>
        <dbReference type="Google" id="ProtNLM"/>
    </source>
</evidence>
<dbReference type="PANTHER" id="PTHR32305">
    <property type="match status" value="1"/>
</dbReference>
<dbReference type="PANTHER" id="PTHR32305:SF15">
    <property type="entry name" value="PROTEIN RHSA-RELATED"/>
    <property type="match status" value="1"/>
</dbReference>
<feature type="transmembrane region" description="Helical" evidence="2">
    <location>
        <begin position="1182"/>
        <end position="1202"/>
    </location>
</feature>
<dbReference type="EMBL" id="JAOCGG010000024">
    <property type="protein sequence ID" value="MDH1631209.1"/>
    <property type="molecule type" value="Genomic_DNA"/>
</dbReference>
<keyword evidence="1" id="KW-0175">Coiled coil</keyword>